<keyword evidence="2" id="KW-1185">Reference proteome</keyword>
<accession>A0ABP8ZGR4</accession>
<name>A0ABP8ZGR4_9ACTN</name>
<evidence type="ECO:0008006" key="3">
    <source>
        <dbReference type="Google" id="ProtNLM"/>
    </source>
</evidence>
<dbReference type="Proteomes" id="UP001500822">
    <property type="component" value="Unassembled WGS sequence"/>
</dbReference>
<reference evidence="2" key="1">
    <citation type="journal article" date="2019" name="Int. J. Syst. Evol. Microbiol.">
        <title>The Global Catalogue of Microorganisms (GCM) 10K type strain sequencing project: providing services to taxonomists for standard genome sequencing and annotation.</title>
        <authorList>
            <consortium name="The Broad Institute Genomics Platform"/>
            <consortium name="The Broad Institute Genome Sequencing Center for Infectious Disease"/>
            <person name="Wu L."/>
            <person name="Ma J."/>
        </authorList>
    </citation>
    <scope>NUCLEOTIDE SEQUENCE [LARGE SCALE GENOMIC DNA]</scope>
    <source>
        <strain evidence="2">JCM 18077</strain>
    </source>
</reference>
<comment type="caution">
    <text evidence="1">The sequence shown here is derived from an EMBL/GenBank/DDBJ whole genome shotgun (WGS) entry which is preliminary data.</text>
</comment>
<dbReference type="EMBL" id="BAABIE010000016">
    <property type="protein sequence ID" value="GAA4756352.1"/>
    <property type="molecule type" value="Genomic_DNA"/>
</dbReference>
<proteinExistence type="predicted"/>
<organism evidence="1 2">
    <name type="scientific">Gordonia alkaliphila</name>
    <dbReference type="NCBI Taxonomy" id="1053547"/>
    <lineage>
        <taxon>Bacteria</taxon>
        <taxon>Bacillati</taxon>
        <taxon>Actinomycetota</taxon>
        <taxon>Actinomycetes</taxon>
        <taxon>Mycobacteriales</taxon>
        <taxon>Gordoniaceae</taxon>
        <taxon>Gordonia</taxon>
    </lineage>
</organism>
<evidence type="ECO:0000313" key="1">
    <source>
        <dbReference type="EMBL" id="GAA4756352.1"/>
    </source>
</evidence>
<gene>
    <name evidence="1" type="ORF">GCM10023217_30310</name>
</gene>
<evidence type="ECO:0000313" key="2">
    <source>
        <dbReference type="Proteomes" id="UP001500822"/>
    </source>
</evidence>
<dbReference type="RefSeq" id="WP_345314140.1">
    <property type="nucleotide sequence ID" value="NZ_BAABIE010000016.1"/>
</dbReference>
<sequence>MSRFEDLRHEIQGTSWLDDAARASLSAAAAKFDHRRYAVLAVDVNGDLDAKALATIASGVQDAVARMGQHIARPSSDANRLEVDDRNRARLYPLRQIGRRLEFGFEDLDIPPLFTANVESYAERAAAELIALLPESDSDDVAVAAIPAHARAVRNVVNDLVKTVEASAGVGLTLSSSEGDQSVGVMTKDQAFQIGADLRESKIERQIDNDVEGRLDGVRTRRRIFFLELADGSTREGGYDPELAETVKQHLDRPVLAKIERVRRIQRAGQPGHWSYRLLALKDAPQPEDDLFSE</sequence>
<protein>
    <recommendedName>
        <fullName evidence="3">DUF222 domain-containing protein</fullName>
    </recommendedName>
</protein>